<organism evidence="5 6">
    <name type="scientific">Bodo saltans</name>
    <name type="common">Flagellated protozoan</name>
    <dbReference type="NCBI Taxonomy" id="75058"/>
    <lineage>
        <taxon>Eukaryota</taxon>
        <taxon>Discoba</taxon>
        <taxon>Euglenozoa</taxon>
        <taxon>Kinetoplastea</taxon>
        <taxon>Metakinetoplastina</taxon>
        <taxon>Eubodonida</taxon>
        <taxon>Bodonidae</taxon>
        <taxon>Bodo</taxon>
    </lineage>
</organism>
<reference evidence="6" key="1">
    <citation type="submission" date="2015-09" db="EMBL/GenBank/DDBJ databases">
        <authorList>
            <consortium name="Pathogen Informatics"/>
        </authorList>
    </citation>
    <scope>NUCLEOTIDE SEQUENCE [LARGE SCALE GENOMIC DNA]</scope>
    <source>
        <strain evidence="6">Lake Konstanz</strain>
    </source>
</reference>
<keyword evidence="6" id="KW-1185">Reference proteome</keyword>
<feature type="disulfide bond" evidence="2">
    <location>
        <begin position="708"/>
        <end position="717"/>
    </location>
</feature>
<dbReference type="InterPro" id="IPR002049">
    <property type="entry name" value="LE_dom"/>
</dbReference>
<protein>
    <recommendedName>
        <fullName evidence="4">EGF-like domain-containing protein</fullName>
    </recommendedName>
</protein>
<dbReference type="PANTHER" id="PTHR24043">
    <property type="entry name" value="SCAVENGER RECEPTOR CLASS F"/>
    <property type="match status" value="1"/>
</dbReference>
<feature type="region of interest" description="Disordered" evidence="3">
    <location>
        <begin position="1"/>
        <end position="82"/>
    </location>
</feature>
<dbReference type="Proteomes" id="UP000051952">
    <property type="component" value="Unassembled WGS sequence"/>
</dbReference>
<evidence type="ECO:0000256" key="1">
    <source>
        <dbReference type="ARBA" id="ARBA00022536"/>
    </source>
</evidence>
<evidence type="ECO:0000256" key="2">
    <source>
        <dbReference type="PROSITE-ProRule" id="PRU00076"/>
    </source>
</evidence>
<feature type="domain" description="EGF-like" evidence="4">
    <location>
        <begin position="681"/>
        <end position="718"/>
    </location>
</feature>
<dbReference type="InterPro" id="IPR042635">
    <property type="entry name" value="MEGF10/SREC1/2-like"/>
</dbReference>
<feature type="domain" description="EGF-like" evidence="4">
    <location>
        <begin position="792"/>
        <end position="829"/>
    </location>
</feature>
<evidence type="ECO:0000259" key="4">
    <source>
        <dbReference type="PROSITE" id="PS50026"/>
    </source>
</evidence>
<dbReference type="PANTHER" id="PTHR24043:SF8">
    <property type="entry name" value="EGF-LIKE DOMAIN-CONTAINING PROTEIN"/>
    <property type="match status" value="1"/>
</dbReference>
<dbReference type="SMART" id="SM00181">
    <property type="entry name" value="EGF"/>
    <property type="match status" value="9"/>
</dbReference>
<gene>
    <name evidence="5" type="ORF">BSAL_69875</name>
</gene>
<keyword evidence="1 2" id="KW-0245">EGF-like domain</keyword>
<evidence type="ECO:0000313" key="6">
    <source>
        <dbReference type="Proteomes" id="UP000051952"/>
    </source>
</evidence>
<feature type="region of interest" description="Disordered" evidence="3">
    <location>
        <begin position="94"/>
        <end position="162"/>
    </location>
</feature>
<evidence type="ECO:0000256" key="3">
    <source>
        <dbReference type="SAM" id="MobiDB-lite"/>
    </source>
</evidence>
<feature type="compositionally biased region" description="Basic and acidic residues" evidence="3">
    <location>
        <begin position="1"/>
        <end position="10"/>
    </location>
</feature>
<dbReference type="OMA" id="CNGVDIC"/>
<dbReference type="OrthoDB" id="18487at2759"/>
<dbReference type="Pfam" id="PF00053">
    <property type="entry name" value="EGF_laminin"/>
    <property type="match status" value="2"/>
</dbReference>
<dbReference type="SMART" id="SM00180">
    <property type="entry name" value="EGF_Lam"/>
    <property type="match status" value="4"/>
</dbReference>
<feature type="compositionally biased region" description="Low complexity" evidence="3">
    <location>
        <begin position="115"/>
        <end position="145"/>
    </location>
</feature>
<dbReference type="GO" id="GO:0005044">
    <property type="term" value="F:scavenger receptor activity"/>
    <property type="evidence" value="ECO:0007669"/>
    <property type="project" value="InterPro"/>
</dbReference>
<dbReference type="PROSITE" id="PS01248">
    <property type="entry name" value="EGF_LAM_1"/>
    <property type="match status" value="1"/>
</dbReference>
<dbReference type="AlphaFoldDB" id="A0A0S4IVE3"/>
<feature type="compositionally biased region" description="Low complexity" evidence="3">
    <location>
        <begin position="16"/>
        <end position="48"/>
    </location>
</feature>
<feature type="domain" description="EGF-like" evidence="4">
    <location>
        <begin position="270"/>
        <end position="310"/>
    </location>
</feature>
<comment type="caution">
    <text evidence="2">Lacks conserved residue(s) required for the propagation of feature annotation.</text>
</comment>
<dbReference type="PROSITE" id="PS00022">
    <property type="entry name" value="EGF_1"/>
    <property type="match status" value="5"/>
</dbReference>
<proteinExistence type="predicted"/>
<dbReference type="EMBL" id="CYKH01000500">
    <property type="protein sequence ID" value="CUG02664.1"/>
    <property type="molecule type" value="Genomic_DNA"/>
</dbReference>
<evidence type="ECO:0000313" key="5">
    <source>
        <dbReference type="EMBL" id="CUG02664.1"/>
    </source>
</evidence>
<dbReference type="InterPro" id="IPR000742">
    <property type="entry name" value="EGF"/>
</dbReference>
<dbReference type="VEuPathDB" id="TriTrypDB:BSAL_69875"/>
<feature type="disulfide bond" evidence="2">
    <location>
        <begin position="346"/>
        <end position="355"/>
    </location>
</feature>
<accession>A0A0S4IVE3</accession>
<feature type="disulfide bond" evidence="2">
    <location>
        <begin position="819"/>
        <end position="828"/>
    </location>
</feature>
<dbReference type="Gene3D" id="2.10.25.10">
    <property type="entry name" value="Laminin"/>
    <property type="match status" value="1"/>
</dbReference>
<keyword evidence="2" id="KW-1015">Disulfide bond</keyword>
<dbReference type="PROSITE" id="PS50026">
    <property type="entry name" value="EGF_3"/>
    <property type="match status" value="4"/>
</dbReference>
<name>A0A0S4IVE3_BODSA</name>
<feature type="compositionally biased region" description="Low complexity" evidence="3">
    <location>
        <begin position="94"/>
        <end position="108"/>
    </location>
</feature>
<feature type="domain" description="EGF-like" evidence="4">
    <location>
        <begin position="317"/>
        <end position="356"/>
    </location>
</feature>
<sequence>MSLSKHDDASTTHSGTAALASSSPSEATTSSQERNGTSSVSYSWSVTVPFSATGNTDSKDVTHSVTPTITPPPTLTPTMSFSYGTLTDESTLTTSLTSTTSHSSSVTVSEDESHTVQSLSLSPPTHSSTTSDSSAPSTSSSPSLTGATFTNEHSDSRGSASMSLSQHLSFSQTVSPQPTQMSISLSTTITELLTLSIPPPTSTHIPTPTDTLLTSCPDCVHGTCTDIAPFICQCFLSYSLGFWSGGEVQGATCVDCVANFYGPSCKSSCPGGVCTPCNNHGICDDGVSGTGSCTCFANSTEGMWTGTSCDTCMSGYYGAECKGVCACVTNAGTCSDGISGDGSCTCASGRSGTQCESCTSGFYLLPSNSSSTNSSSSSSTCAECPGYSTTTGACFGNGACDPSTGICYCTGLYTQASNCEATDPDAVNGCNASCTQNNGTCLYDVCTCPTGSLGVNCEAQCPMTYTTTTTTVVTNNTNSTNGTTTNLTTTITTIVVSSICGNHGSCFYDANTSTANCSCDANTTVGFYDVLTNCSTCLQGYGGDKCDTACPVHSTGGGICNYLNIAGGTIAGLCNSTSGECNCPLGYCGYDCTLSTRADGQCICNATTLFGPECNTTCVNGTTINWQNTSGRCICNTNFVGTSCDVECGCQSSTAGTCPYDNSTCVCVAGRAGSTCSIICPKNSVTGTTCSNHGYCQDGNTGNGQCVCTSAYVGEACQTPCQCVNSSLGSCQSDGKCVCDSSTWRTGDDCASCQSGRCGDNCRTQCVNGTTSGTECICQATFGGVGCDQQCPTSPTNNLLCSGNGNCSEGNLGTGKCVCVSGYVGPYCNCTDAGCVASRGANSVCNATTGTCSCVLPYGGSDCSTCATGYWGYSCMNVCPCVHGTCNRISGSCTCDADEQNGFWTGTLCNACVSGYNLPDCIQAVAVSTQIGSYQSIYLKGVLYYSAKKLLVLEEYDVAVAIGPVTAVYQNISQSIPTLMQQVNFASQIAFSSTACTYGYAWVAPQSPTTEEASSSGTTTTSTTTMTTTTTPSVYIAQLCALSSNNTYDTVVIQEYPLLPLSNFFSSAQLNASKRSNATFNVTVPQLEALVAMKYFTYQGSDYLAAAVTVIVSGNSVNALYSINFDASARVLTRQFASTPLASNLDATISTVDAVDYDPIRQRVIVVGTYDATGVSTATQDLAGVYVLTFPPNEADFNRRRS</sequence>
<feature type="compositionally biased region" description="Polar residues" evidence="3">
    <location>
        <begin position="146"/>
        <end position="162"/>
    </location>
</feature>